<name>A0A0D2C9B4_9EURO</name>
<gene>
    <name evidence="2" type="ORF">PV08_00749</name>
</gene>
<dbReference type="HOGENOM" id="CLU_553209_0_0_1"/>
<accession>A0A0D2C9B4</accession>
<feature type="region of interest" description="Disordered" evidence="1">
    <location>
        <begin position="107"/>
        <end position="136"/>
    </location>
</feature>
<feature type="compositionally biased region" description="Basic and acidic residues" evidence="1">
    <location>
        <begin position="113"/>
        <end position="126"/>
    </location>
</feature>
<keyword evidence="3" id="KW-1185">Reference proteome</keyword>
<dbReference type="AlphaFoldDB" id="A0A0D2C9B4"/>
<proteinExistence type="predicted"/>
<dbReference type="RefSeq" id="XP_016240390.1">
    <property type="nucleotide sequence ID" value="XM_016375114.1"/>
</dbReference>
<protein>
    <submittedName>
        <fullName evidence="2">Uncharacterized protein</fullName>
    </submittedName>
</protein>
<organism evidence="2 3">
    <name type="scientific">Exophiala spinifera</name>
    <dbReference type="NCBI Taxonomy" id="91928"/>
    <lineage>
        <taxon>Eukaryota</taxon>
        <taxon>Fungi</taxon>
        <taxon>Dikarya</taxon>
        <taxon>Ascomycota</taxon>
        <taxon>Pezizomycotina</taxon>
        <taxon>Eurotiomycetes</taxon>
        <taxon>Chaetothyriomycetidae</taxon>
        <taxon>Chaetothyriales</taxon>
        <taxon>Herpotrichiellaceae</taxon>
        <taxon>Exophiala</taxon>
    </lineage>
</organism>
<dbReference type="GeneID" id="27327832"/>
<dbReference type="OrthoDB" id="3641178at2759"/>
<evidence type="ECO:0000313" key="3">
    <source>
        <dbReference type="Proteomes" id="UP000053328"/>
    </source>
</evidence>
<evidence type="ECO:0000313" key="2">
    <source>
        <dbReference type="EMBL" id="KIW20174.1"/>
    </source>
</evidence>
<reference evidence="2 3" key="1">
    <citation type="submission" date="2015-01" db="EMBL/GenBank/DDBJ databases">
        <title>The Genome Sequence of Exophiala spinifera CBS89968.</title>
        <authorList>
            <consortium name="The Broad Institute Genomics Platform"/>
            <person name="Cuomo C."/>
            <person name="de Hoog S."/>
            <person name="Gorbushina A."/>
            <person name="Stielow B."/>
            <person name="Teixiera M."/>
            <person name="Abouelleil A."/>
            <person name="Chapman S.B."/>
            <person name="Priest M."/>
            <person name="Young S.K."/>
            <person name="Wortman J."/>
            <person name="Nusbaum C."/>
            <person name="Birren B."/>
        </authorList>
    </citation>
    <scope>NUCLEOTIDE SEQUENCE [LARGE SCALE GENOMIC DNA]</scope>
    <source>
        <strain evidence="2 3">CBS 89968</strain>
    </source>
</reference>
<dbReference type="Proteomes" id="UP000053328">
    <property type="component" value="Unassembled WGS sequence"/>
</dbReference>
<feature type="region of interest" description="Disordered" evidence="1">
    <location>
        <begin position="225"/>
        <end position="244"/>
    </location>
</feature>
<sequence length="402" mass="45459">MGQIAHDFSNSKPQLLDSAQECFKAALSCLPVPYASAEGGSYDQLEITPSVVSDSPTSSKLRSPYVSPSPSVVESLSAQSKLINGLSYRIPSALACESARSLSISLQTTPTFQREDEKEKEKESGHGDFAAPKTPIGHKHRLCQSLSFTHSLQDDLVPSPLFNRNQKRAQIYSSRPELSRRPLPPLPFGHSTTFAVEGSRVVQVPQWGMRKSAVQTLIAKYEDTTPLTQTPSPRRITQNNTSVCSPVTPRFRRIRDAFSPDPRNDSLEAYLSSADLTRYSLGISDFRTQLRKHISSLEVEVRRVRDLQAQRMARKAQRKHRHTSFWTFQPANRLVPTLIPSDTEKKGGLDDPVTAARKERIERLRREGWNVRKEKYGFKGVEWYEAFRCRVEKEIAEYERAQ</sequence>
<dbReference type="EMBL" id="KN847492">
    <property type="protein sequence ID" value="KIW20174.1"/>
    <property type="molecule type" value="Genomic_DNA"/>
</dbReference>
<evidence type="ECO:0000256" key="1">
    <source>
        <dbReference type="SAM" id="MobiDB-lite"/>
    </source>
</evidence>
<dbReference type="VEuPathDB" id="FungiDB:PV08_00749"/>